<dbReference type="GO" id="GO:0006357">
    <property type="term" value="P:regulation of transcription by RNA polymerase II"/>
    <property type="evidence" value="ECO:0007669"/>
    <property type="project" value="InterPro"/>
</dbReference>
<feature type="compositionally biased region" description="Basic residues" evidence="1">
    <location>
        <begin position="476"/>
        <end position="492"/>
    </location>
</feature>
<sequence length="1041" mass="115353">MARPVQLAPGSLALVLCRLQAPEAAAGAEEPGGRAVFRAFRRANARCFWNSRLARAASRLAFQGWLPRGVLLVHAPPASLQVLRDAWGRRALRPPRGFRIRAVGECGARAGEASEPPGAPVSLATMRVAVKGGKGATGQRAPRSRATSVSFLHPMLCLTAELWGPVSTTNVSSFLFFNLRLGDVFPVQMNPIAQSQFIPLAEVLCCAVSDMNAAQIVVTQESLLEHLMKHYPGIAIPSQDVLYTTLGTLIKERKIYHTGEGYFIVTPQTYFITNATPQDSKRDQSDESHPMPTRITYLVSMASCTELAENAAHISHCQSCRCFPDPCPPNVETPAAAEVARKSQKDLQESKSLVQNRAVSVSEHHICESAKPLPYAKDREKGKKFGFSLLWRSISRKEKSRTEHSTFSAQFPPEEWPVRDEDNLDNIPRDIEHEIIKRINPILTVDNLIKHTVLMQKYEEQKQCNSQGTSTDMLTIKHKYTSKEGVRKRRGQSAKSRSEPQPGSLRLQKHPKLPATQPTPRIKSPNEAVVEKPLENLSVLGSHLIYKKRISNPFQGLPHRGTPITKGHNIRKTSDLKAGQTRPKGKPFQRSGSPDSLRIFESEAKQPHAEPCKDKPVAESIYMSDSTVKPTSDDLRDPLLNYCQCSVLQDGSKCSFRKSMLRYDVCGGKNEVIPEVLRKSYSHFDALGEAKETQHVLLSQGSPSVGHASSACRLVEKTIHQFQNLGLLDYPVGTNYLRQPERQDGDLEDISVRKALVQEAETISLENEGLSDDNQALYQNELEDDDGACSSLYLDEEDFSGNEDLCQMLPGHIQYSFTGRSKWNHLGKQKVTKRSVTEYNSKIHRSELQVLKGNECYRPSGFFTNPGESQTPNLLAGSSGLSSGTQSSFNYEEEPSFVTSGQTEGSTFDYYSTKKANSETETLQDSIGDTAKKPTSWSLSAQSQGMRRQFTEKVVFTTSHMPVLAQDIQREHSHLEGAENHSMAGDSGIDSPRTQSLASNNSVILDGLKRRQSFLQNFEGTKNGQTLTSNSLLQLTPVINV</sequence>
<feature type="compositionally biased region" description="Polar residues" evidence="1">
    <location>
        <begin position="919"/>
        <end position="944"/>
    </location>
</feature>
<evidence type="ECO:0000256" key="2">
    <source>
        <dbReference type="SAM" id="SignalP"/>
    </source>
</evidence>
<evidence type="ECO:0000256" key="1">
    <source>
        <dbReference type="SAM" id="MobiDB-lite"/>
    </source>
</evidence>
<protein>
    <recommendedName>
        <fullName evidence="3">Winged helix Storkhead-box1 domain-containing protein</fullName>
    </recommendedName>
</protein>
<dbReference type="InterPro" id="IPR019391">
    <property type="entry name" value="Storkhead-box_WHD"/>
</dbReference>
<reference evidence="4" key="1">
    <citation type="submission" date="2019-03" db="EMBL/GenBank/DDBJ databases">
        <authorList>
            <person name="Warren W.C."/>
            <person name="Johnson G.S."/>
        </authorList>
    </citation>
    <scope>NUCLEOTIDE SEQUENCE [LARGE SCALE GENOMIC DNA]</scope>
    <source>
        <strain evidence="4">Basenji</strain>
    </source>
</reference>
<dbReference type="PANTHER" id="PTHR22437:SF1">
    <property type="entry name" value="STORKHEAD-BOX PROTEIN 1"/>
    <property type="match status" value="1"/>
</dbReference>
<name>A0A8C0NW44_CANLF</name>
<evidence type="ECO:0000313" key="5">
    <source>
        <dbReference type="Proteomes" id="UP000694429"/>
    </source>
</evidence>
<dbReference type="Pfam" id="PF10264">
    <property type="entry name" value="WHD_Storkhead"/>
    <property type="match status" value="1"/>
</dbReference>
<feature type="region of interest" description="Disordered" evidence="1">
    <location>
        <begin position="463"/>
        <end position="526"/>
    </location>
</feature>
<dbReference type="Ensembl" id="ENSCAFT00030032270.1">
    <property type="protein sequence ID" value="ENSCAFP00030028140.1"/>
    <property type="gene ID" value="ENSCAFG00030017457.1"/>
</dbReference>
<feature type="region of interest" description="Disordered" evidence="1">
    <location>
        <begin position="556"/>
        <end position="595"/>
    </location>
</feature>
<keyword evidence="2" id="KW-0732">Signal</keyword>
<dbReference type="PANTHER" id="PTHR22437">
    <property type="entry name" value="WINGED HELIX DOMAIN-CONTAINING PROTEIN"/>
    <property type="match status" value="1"/>
</dbReference>
<proteinExistence type="predicted"/>
<feature type="domain" description="Winged helix Storkhead-box1" evidence="3">
    <location>
        <begin position="189"/>
        <end position="267"/>
    </location>
</feature>
<evidence type="ECO:0000259" key="3">
    <source>
        <dbReference type="Pfam" id="PF10264"/>
    </source>
</evidence>
<organism evidence="4 5">
    <name type="scientific">Canis lupus familiaris</name>
    <name type="common">Dog</name>
    <name type="synonym">Canis familiaris</name>
    <dbReference type="NCBI Taxonomy" id="9615"/>
    <lineage>
        <taxon>Eukaryota</taxon>
        <taxon>Metazoa</taxon>
        <taxon>Chordata</taxon>
        <taxon>Craniata</taxon>
        <taxon>Vertebrata</taxon>
        <taxon>Euteleostomi</taxon>
        <taxon>Mammalia</taxon>
        <taxon>Eutheria</taxon>
        <taxon>Laurasiatheria</taxon>
        <taxon>Carnivora</taxon>
        <taxon>Caniformia</taxon>
        <taxon>Canidae</taxon>
        <taxon>Canis</taxon>
    </lineage>
</organism>
<feature type="signal peptide" evidence="2">
    <location>
        <begin position="1"/>
        <end position="27"/>
    </location>
</feature>
<feature type="region of interest" description="Disordered" evidence="1">
    <location>
        <begin position="918"/>
        <end position="944"/>
    </location>
</feature>
<dbReference type="AlphaFoldDB" id="A0A8C0NW44"/>
<feature type="compositionally biased region" description="Polar residues" evidence="1">
    <location>
        <begin position="463"/>
        <end position="473"/>
    </location>
</feature>
<dbReference type="InterPro" id="IPR040126">
    <property type="entry name" value="STOX1/2"/>
</dbReference>
<reference evidence="4" key="2">
    <citation type="submission" date="2025-08" db="UniProtKB">
        <authorList>
            <consortium name="Ensembl"/>
        </authorList>
    </citation>
    <scope>IDENTIFICATION</scope>
</reference>
<feature type="chain" id="PRO_5034098632" description="Winged helix Storkhead-box1 domain-containing protein" evidence="2">
    <location>
        <begin position="28"/>
        <end position="1041"/>
    </location>
</feature>
<dbReference type="Proteomes" id="UP000694429">
    <property type="component" value="Chromosome 4"/>
</dbReference>
<accession>A0A8C0NW44</accession>
<evidence type="ECO:0000313" key="4">
    <source>
        <dbReference type="Ensembl" id="ENSCAFP00030028140.1"/>
    </source>
</evidence>